<keyword evidence="1" id="KW-0067">ATP-binding</keyword>
<keyword evidence="3" id="KW-0812">Transmembrane</keyword>
<dbReference type="EMBL" id="FNXT01001251">
    <property type="protein sequence ID" value="SZX76241.1"/>
    <property type="molecule type" value="Genomic_DNA"/>
</dbReference>
<dbReference type="InterPro" id="IPR051681">
    <property type="entry name" value="Ser/Thr_Kinases-Pseudokinases"/>
</dbReference>
<feature type="region of interest" description="Disordered" evidence="2">
    <location>
        <begin position="527"/>
        <end position="552"/>
    </location>
</feature>
<keyword evidence="3" id="KW-0472">Membrane</keyword>
<dbReference type="GO" id="GO:0005524">
    <property type="term" value="F:ATP binding"/>
    <property type="evidence" value="ECO:0007669"/>
    <property type="project" value="UniProtKB-UniRule"/>
</dbReference>
<keyword evidence="3" id="KW-1133">Transmembrane helix</keyword>
<organism evidence="6 8">
    <name type="scientific">Tetradesmus obliquus</name>
    <name type="common">Green alga</name>
    <name type="synonym">Acutodesmus obliquus</name>
    <dbReference type="NCBI Taxonomy" id="3088"/>
    <lineage>
        <taxon>Eukaryota</taxon>
        <taxon>Viridiplantae</taxon>
        <taxon>Chlorophyta</taxon>
        <taxon>core chlorophytes</taxon>
        <taxon>Chlorophyceae</taxon>
        <taxon>CS clade</taxon>
        <taxon>Sphaeropleales</taxon>
        <taxon>Scenedesmaceae</taxon>
        <taxon>Tetradesmus</taxon>
    </lineage>
</organism>
<evidence type="ECO:0000313" key="7">
    <source>
        <dbReference type="EMBL" id="SZX76246.1"/>
    </source>
</evidence>
<feature type="binding site" evidence="1">
    <location>
        <position position="429"/>
    </location>
    <ligand>
        <name>ATP</name>
        <dbReference type="ChEBI" id="CHEBI:30616"/>
    </ligand>
</feature>
<evidence type="ECO:0000256" key="3">
    <source>
        <dbReference type="SAM" id="Phobius"/>
    </source>
</evidence>
<evidence type="ECO:0000256" key="2">
    <source>
        <dbReference type="SAM" id="MobiDB-lite"/>
    </source>
</evidence>
<accession>A0A383WFQ0</accession>
<dbReference type="PANTHER" id="PTHR44329">
    <property type="entry name" value="SERINE/THREONINE-PROTEIN KINASE TNNI3K-RELATED"/>
    <property type="match status" value="1"/>
</dbReference>
<feature type="region of interest" description="Disordered" evidence="2">
    <location>
        <begin position="806"/>
        <end position="905"/>
    </location>
</feature>
<feature type="signal peptide" evidence="4">
    <location>
        <begin position="1"/>
        <end position="27"/>
    </location>
</feature>
<proteinExistence type="predicted"/>
<dbReference type="GO" id="GO:0004674">
    <property type="term" value="F:protein serine/threonine kinase activity"/>
    <property type="evidence" value="ECO:0007669"/>
    <property type="project" value="TreeGrafter"/>
</dbReference>
<keyword evidence="4" id="KW-0732">Signal</keyword>
<keyword evidence="8" id="KW-1185">Reference proteome</keyword>
<dbReference type="PROSITE" id="PS00107">
    <property type="entry name" value="PROTEIN_KINASE_ATP"/>
    <property type="match status" value="1"/>
</dbReference>
<reference evidence="6 8" key="1">
    <citation type="submission" date="2016-10" db="EMBL/GenBank/DDBJ databases">
        <authorList>
            <person name="Cai Z."/>
        </authorList>
    </citation>
    <scope>NUCLEOTIDE SEQUENCE [LARGE SCALE GENOMIC DNA]</scope>
</reference>
<evidence type="ECO:0000256" key="1">
    <source>
        <dbReference type="PROSITE-ProRule" id="PRU10141"/>
    </source>
</evidence>
<dbReference type="EMBL" id="FNXT01001251">
    <property type="protein sequence ID" value="SZX76246.1"/>
    <property type="molecule type" value="Genomic_DNA"/>
</dbReference>
<dbReference type="Proteomes" id="UP000256970">
    <property type="component" value="Unassembled WGS sequence"/>
</dbReference>
<feature type="transmembrane region" description="Helical" evidence="3">
    <location>
        <begin position="278"/>
        <end position="301"/>
    </location>
</feature>
<dbReference type="AlphaFoldDB" id="A0A383WFQ0"/>
<protein>
    <recommendedName>
        <fullName evidence="5">Protein kinase domain-containing protein</fullName>
    </recommendedName>
</protein>
<evidence type="ECO:0000256" key="4">
    <source>
        <dbReference type="SAM" id="SignalP"/>
    </source>
</evidence>
<dbReference type="PANTHER" id="PTHR44329:SF214">
    <property type="entry name" value="PROTEIN KINASE DOMAIN-CONTAINING PROTEIN"/>
    <property type="match status" value="1"/>
</dbReference>
<dbReference type="PROSITE" id="PS50011">
    <property type="entry name" value="PROTEIN_KINASE_DOM"/>
    <property type="match status" value="1"/>
</dbReference>
<dbReference type="Pfam" id="PF07714">
    <property type="entry name" value="PK_Tyr_Ser-Thr"/>
    <property type="match status" value="2"/>
</dbReference>
<feature type="domain" description="Protein kinase" evidence="5">
    <location>
        <begin position="402"/>
        <end position="777"/>
    </location>
</feature>
<evidence type="ECO:0000259" key="5">
    <source>
        <dbReference type="PROSITE" id="PS50011"/>
    </source>
</evidence>
<feature type="chain" id="PRO_5033787673" description="Protein kinase domain-containing protein" evidence="4">
    <location>
        <begin position="28"/>
        <end position="905"/>
    </location>
</feature>
<dbReference type="InterPro" id="IPR011009">
    <property type="entry name" value="Kinase-like_dom_sf"/>
</dbReference>
<feature type="compositionally biased region" description="Basic and acidic residues" evidence="2">
    <location>
        <begin position="879"/>
        <end position="897"/>
    </location>
</feature>
<dbReference type="SUPFAM" id="SSF56112">
    <property type="entry name" value="Protein kinase-like (PK-like)"/>
    <property type="match status" value="1"/>
</dbReference>
<evidence type="ECO:0000313" key="8">
    <source>
        <dbReference type="Proteomes" id="UP000256970"/>
    </source>
</evidence>
<name>A0A383WFQ0_TETOB</name>
<evidence type="ECO:0000313" key="6">
    <source>
        <dbReference type="EMBL" id="SZX76241.1"/>
    </source>
</evidence>
<dbReference type="InterPro" id="IPR017441">
    <property type="entry name" value="Protein_kinase_ATP_BS"/>
</dbReference>
<keyword evidence="1" id="KW-0547">Nucleotide-binding</keyword>
<dbReference type="STRING" id="3088.A0A383WFQ0"/>
<dbReference type="Gene3D" id="1.10.510.10">
    <property type="entry name" value="Transferase(Phosphotransferase) domain 1"/>
    <property type="match status" value="1"/>
</dbReference>
<feature type="region of interest" description="Disordered" evidence="2">
    <location>
        <begin position="310"/>
        <end position="345"/>
    </location>
</feature>
<sequence>MGLCGTGRPCMCLLVAVICILPLLSDAAASTAEVVSCPGQLLAALRDSNISTVVLAGDCSLAEIGDDDYVHILRNVTVTGRPGSLPELDLAFKQEVLALCPSCSMTLRSLALTRARRGAGDGVQAIVGSEQRGAVLLLQDVVRHRIACSPAEDAAAVISETPRGAVAWRSTMGSQQLRVGSAEYKGATYPQSLLLGDVAVQLELSHQEGRVSNTASGKQGHSGGLTLWQKNVSRVCDNIVTDECLLAKGAETCVNDLIDQVLAAELRQGGAAALRPPLIAVAVVVPVVAVGLVAAAAVCWVRRRQRTRRSSLPSSSWPPAHGKPARPASVSFTSSRPSRDGFDPRLCKADSATESMLQRKVSIDVRISQQTSRPPLGGAMAGWALCGMSTSPHAGEVADASVEFGELLGSGSFGRVYKARWNGQDAAVKIIEHCESTMYAVEHEAALMLSLNHENIVRAYHFVTYMQQPQLLSSCSMGSSQGSRMRAAADKEIAEAAAAASPGGGNFSDSSLDKSAAAAAPARNSIGECSSSQRLPTPCGPPQGSLGALSASSRGSGGGCAASRLERANTTSSVLQARPAKAETWLVQEFCDRGTLADVAAGWQPEAECEAQMMERLLLLLDAAKGLAALHSESVVHGDLNARNVLVVSNGASACGMTAKVADLGLSRSIKQNSHRTTNTVGTMNHTAPELLRYGRMSPAIDVYSFGVMMHQLYTNQVPFHKLHYGQFFETVVLQCLRPVIPPGMPRDYQALMAACWAAEPADRPSAAQVAACLQAMAAERRARLLGQPGSPAAGPSVWEVLQVQPPGKDQDEEQQAAALSSPAGVLASPAGSEGSWHGYIERGGAEVAPDPGHHHATSAAGEAGQQPAGVPSRAPAVDSRRHDGHIAQHGDDDAGHSHAVRWFV</sequence>
<dbReference type="InterPro" id="IPR001245">
    <property type="entry name" value="Ser-Thr/Tyr_kinase_cat_dom"/>
</dbReference>
<gene>
    <name evidence="6" type="ORF">BQ4739_LOCUS16601</name>
    <name evidence="7" type="ORF">BQ4739_LOCUS16606</name>
</gene>
<dbReference type="InterPro" id="IPR000719">
    <property type="entry name" value="Prot_kinase_dom"/>
</dbReference>
<dbReference type="Gene3D" id="3.30.200.20">
    <property type="entry name" value="Phosphorylase Kinase, domain 1"/>
    <property type="match status" value="1"/>
</dbReference>